<evidence type="ECO:0000313" key="2">
    <source>
        <dbReference type="EMBL" id="MCK2218831.1"/>
    </source>
</evidence>
<dbReference type="PANTHER" id="PTHR33495">
    <property type="entry name" value="ANTI-SIGMA FACTOR ANTAGONIST TM_1081-RELATED-RELATED"/>
    <property type="match status" value="1"/>
</dbReference>
<dbReference type="PROSITE" id="PS50801">
    <property type="entry name" value="STAS"/>
    <property type="match status" value="1"/>
</dbReference>
<dbReference type="CDD" id="cd07043">
    <property type="entry name" value="STAS_anti-anti-sigma_factors"/>
    <property type="match status" value="1"/>
</dbReference>
<dbReference type="InterPro" id="IPR036513">
    <property type="entry name" value="STAS_dom_sf"/>
</dbReference>
<reference evidence="2 3" key="1">
    <citation type="submission" date="2022-04" db="EMBL/GenBank/DDBJ databases">
        <title>Genome draft of Actinomadura sp. ATCC 31491.</title>
        <authorList>
            <person name="Shi X."/>
            <person name="Du Y."/>
        </authorList>
    </citation>
    <scope>NUCLEOTIDE SEQUENCE [LARGE SCALE GENOMIC DNA]</scope>
    <source>
        <strain evidence="2 3">ATCC 31491</strain>
    </source>
</reference>
<accession>A0ABT0G2J2</accession>
<dbReference type="InterPro" id="IPR058548">
    <property type="entry name" value="MlaB-like_STAS"/>
</dbReference>
<dbReference type="Proteomes" id="UP001317259">
    <property type="component" value="Unassembled WGS sequence"/>
</dbReference>
<evidence type="ECO:0000313" key="3">
    <source>
        <dbReference type="Proteomes" id="UP001317259"/>
    </source>
</evidence>
<gene>
    <name evidence="2" type="ORF">MF672_034315</name>
</gene>
<name>A0ABT0G2J2_9ACTN</name>
<sequence>MRPPGEPPPGGRLEVGDRPAGDQVIVVTVSGPLDLDTCPVLQAGLARALAARRPPLVAIDLSGLTSADSHGLAVLLAAERHARTAGGGLVVFGVGPLPRRIFRDRGLDRVLDIQPTPAEAVRRLERAGRDRSFE</sequence>
<dbReference type="EMBL" id="JAKRKC020000002">
    <property type="protein sequence ID" value="MCK2218831.1"/>
    <property type="molecule type" value="Genomic_DNA"/>
</dbReference>
<feature type="domain" description="STAS" evidence="1">
    <location>
        <begin position="22"/>
        <end position="124"/>
    </location>
</feature>
<keyword evidence="3" id="KW-1185">Reference proteome</keyword>
<dbReference type="Gene3D" id="3.30.750.24">
    <property type="entry name" value="STAS domain"/>
    <property type="match status" value="1"/>
</dbReference>
<protein>
    <submittedName>
        <fullName evidence="2">STAS domain-containing protein</fullName>
    </submittedName>
</protein>
<dbReference type="PANTHER" id="PTHR33495:SF2">
    <property type="entry name" value="ANTI-SIGMA FACTOR ANTAGONIST TM_1081-RELATED"/>
    <property type="match status" value="1"/>
</dbReference>
<dbReference type="Pfam" id="PF13466">
    <property type="entry name" value="STAS_2"/>
    <property type="match status" value="1"/>
</dbReference>
<dbReference type="RefSeq" id="WP_242377364.1">
    <property type="nucleotide sequence ID" value="NZ_JAKRKC020000002.1"/>
</dbReference>
<evidence type="ECO:0000259" key="1">
    <source>
        <dbReference type="PROSITE" id="PS50801"/>
    </source>
</evidence>
<proteinExistence type="predicted"/>
<comment type="caution">
    <text evidence="2">The sequence shown here is derived from an EMBL/GenBank/DDBJ whole genome shotgun (WGS) entry which is preliminary data.</text>
</comment>
<dbReference type="InterPro" id="IPR002645">
    <property type="entry name" value="STAS_dom"/>
</dbReference>
<dbReference type="SUPFAM" id="SSF52091">
    <property type="entry name" value="SpoIIaa-like"/>
    <property type="match status" value="1"/>
</dbReference>
<organism evidence="2 3">
    <name type="scientific">Actinomadura luzonensis</name>
    <dbReference type="NCBI Taxonomy" id="2805427"/>
    <lineage>
        <taxon>Bacteria</taxon>
        <taxon>Bacillati</taxon>
        <taxon>Actinomycetota</taxon>
        <taxon>Actinomycetes</taxon>
        <taxon>Streptosporangiales</taxon>
        <taxon>Thermomonosporaceae</taxon>
        <taxon>Actinomadura</taxon>
    </lineage>
</organism>